<keyword evidence="2" id="KW-1185">Reference proteome</keyword>
<protein>
    <submittedName>
        <fullName evidence="1">Uncharacterized protein</fullName>
    </submittedName>
</protein>
<name>A0ABS0EMN9_9FLAO</name>
<dbReference type="RefSeq" id="WP_195872682.1">
    <property type="nucleotide sequence ID" value="NZ_JADOET010000020.1"/>
</dbReference>
<comment type="caution">
    <text evidence="1">The sequence shown here is derived from an EMBL/GenBank/DDBJ whole genome shotgun (WGS) entry which is preliminary data.</text>
</comment>
<gene>
    <name evidence="1" type="ORF">ITJ86_16080</name>
</gene>
<evidence type="ECO:0000313" key="2">
    <source>
        <dbReference type="Proteomes" id="UP000611215"/>
    </source>
</evidence>
<dbReference type="EMBL" id="JADOET010000020">
    <property type="protein sequence ID" value="MBF8151426.1"/>
    <property type="molecule type" value="Genomic_DNA"/>
</dbReference>
<dbReference type="Proteomes" id="UP000611215">
    <property type="component" value="Unassembled WGS sequence"/>
</dbReference>
<accession>A0ABS0EMN9</accession>
<reference evidence="1 2" key="1">
    <citation type="submission" date="2020-11" db="EMBL/GenBank/DDBJ databases">
        <title>Winogradskyella marina sp. nov., isolated from marine sediment.</title>
        <authorList>
            <person name="Bo J."/>
            <person name="Wang S."/>
            <person name="Song X."/>
            <person name="Du Z."/>
        </authorList>
    </citation>
    <scope>NUCLEOTIDE SEQUENCE [LARGE SCALE GENOMIC DNA]</scope>
    <source>
        <strain evidence="1 2">F6397</strain>
    </source>
</reference>
<organism evidence="1 2">
    <name type="scientific">Winogradskyella marina</name>
    <dbReference type="NCBI Taxonomy" id="2785530"/>
    <lineage>
        <taxon>Bacteria</taxon>
        <taxon>Pseudomonadati</taxon>
        <taxon>Bacteroidota</taxon>
        <taxon>Flavobacteriia</taxon>
        <taxon>Flavobacteriales</taxon>
        <taxon>Flavobacteriaceae</taxon>
        <taxon>Winogradskyella</taxon>
    </lineage>
</organism>
<proteinExistence type="predicted"/>
<sequence>MKSYIVIVFILGSFLILACAEKEDPCDVDHIIVNDECVPTYIFPDPNSVAPKNGDTFYHKVYGIISYRNGHWINDKNQIIEALENKIKF</sequence>
<dbReference type="PROSITE" id="PS51257">
    <property type="entry name" value="PROKAR_LIPOPROTEIN"/>
    <property type="match status" value="1"/>
</dbReference>
<evidence type="ECO:0000313" key="1">
    <source>
        <dbReference type="EMBL" id="MBF8151426.1"/>
    </source>
</evidence>